<sequence>MERLDGWKNEPVRIAIAGPSVVGKSSFINVMLGKSKCDRAKVGIGNTTQERTFYYHPKNKGLQFWDLPGYGTPEFELNEEYLKSMRIEEYDFVLIMYSTVISSTDINFARKLMKANKMFAFVRTKADEFLDMKEKPFEQWCREAKTKCQNTLKDKGVSFENEKEQIFVISNKKPEKGDCDNLMNFLTENTVELKRMNILITLRRQTLPMIDEKEKQLLSRALKAAIAMGISTHLPIPDVDIGFNIVLLKHEITFYLEIFQLDKESLKEHSQFAVAKLKFCQEIIRDGIHKFIMHNIAKLAMVTTFSNVFEITIPILGGILNESISAARMYSFLRKVISKLADEARELNREQANDRVKRNC</sequence>
<name>A0AA89C713_PINIB</name>
<dbReference type="PANTHER" id="PTHR32341:SF10">
    <property type="entry name" value="INTERFERON-INDUCIBLE GTPASE 5"/>
    <property type="match status" value="1"/>
</dbReference>
<organism evidence="6 7">
    <name type="scientific">Pinctada imbricata</name>
    <name type="common">Atlantic pearl-oyster</name>
    <name type="synonym">Pinctada martensii</name>
    <dbReference type="NCBI Taxonomy" id="66713"/>
    <lineage>
        <taxon>Eukaryota</taxon>
        <taxon>Metazoa</taxon>
        <taxon>Spiralia</taxon>
        <taxon>Lophotrochozoa</taxon>
        <taxon>Mollusca</taxon>
        <taxon>Bivalvia</taxon>
        <taxon>Autobranchia</taxon>
        <taxon>Pteriomorphia</taxon>
        <taxon>Pterioida</taxon>
        <taxon>Pterioidea</taxon>
        <taxon>Pteriidae</taxon>
        <taxon>Pinctada</taxon>
    </lineage>
</organism>
<feature type="domain" description="IRG-type G" evidence="5">
    <location>
        <begin position="10"/>
        <end position="189"/>
    </location>
</feature>
<gene>
    <name evidence="6" type="ORF">FSP39_019924</name>
</gene>
<evidence type="ECO:0000313" key="6">
    <source>
        <dbReference type="EMBL" id="KAK3108970.1"/>
    </source>
</evidence>
<evidence type="ECO:0000256" key="3">
    <source>
        <dbReference type="ARBA" id="ARBA00022801"/>
    </source>
</evidence>
<dbReference type="Proteomes" id="UP001186944">
    <property type="component" value="Unassembled WGS sequence"/>
</dbReference>
<dbReference type="PROSITE" id="PS51716">
    <property type="entry name" value="G_IRG"/>
    <property type="match status" value="1"/>
</dbReference>
<dbReference type="InterPro" id="IPR027417">
    <property type="entry name" value="P-loop_NTPase"/>
</dbReference>
<reference evidence="6" key="1">
    <citation type="submission" date="2019-08" db="EMBL/GenBank/DDBJ databases">
        <title>The improved chromosome-level genome for the pearl oyster Pinctada fucata martensii using PacBio sequencing and Hi-C.</title>
        <authorList>
            <person name="Zheng Z."/>
        </authorList>
    </citation>
    <scope>NUCLEOTIDE SEQUENCE</scope>
    <source>
        <strain evidence="6">ZZ-2019</strain>
        <tissue evidence="6">Adductor muscle</tissue>
    </source>
</reference>
<proteinExistence type="inferred from homology"/>
<comment type="similarity">
    <text evidence="1">Belongs to the TRAFAC class dynamin-like GTPase superfamily. IRG family.</text>
</comment>
<dbReference type="GO" id="GO:0016787">
    <property type="term" value="F:hydrolase activity"/>
    <property type="evidence" value="ECO:0007669"/>
    <property type="project" value="UniProtKB-KW"/>
</dbReference>
<evidence type="ECO:0000259" key="5">
    <source>
        <dbReference type="PROSITE" id="PS51716"/>
    </source>
</evidence>
<dbReference type="EMBL" id="VSWD01000001">
    <property type="protein sequence ID" value="KAK3108970.1"/>
    <property type="molecule type" value="Genomic_DNA"/>
</dbReference>
<dbReference type="GO" id="GO:0016020">
    <property type="term" value="C:membrane"/>
    <property type="evidence" value="ECO:0007669"/>
    <property type="project" value="InterPro"/>
</dbReference>
<dbReference type="InterPro" id="IPR051515">
    <property type="entry name" value="IRG"/>
</dbReference>
<dbReference type="AlphaFoldDB" id="A0AA89C713"/>
<keyword evidence="4" id="KW-0342">GTP-binding</keyword>
<dbReference type="Pfam" id="PF05049">
    <property type="entry name" value="IIGP"/>
    <property type="match status" value="1"/>
</dbReference>
<keyword evidence="2" id="KW-0547">Nucleotide-binding</keyword>
<dbReference type="GO" id="GO:0005525">
    <property type="term" value="F:GTP binding"/>
    <property type="evidence" value="ECO:0007669"/>
    <property type="project" value="UniProtKB-KW"/>
</dbReference>
<comment type="caution">
    <text evidence="6">The sequence shown here is derived from an EMBL/GenBank/DDBJ whole genome shotgun (WGS) entry which is preliminary data.</text>
</comment>
<evidence type="ECO:0000313" key="7">
    <source>
        <dbReference type="Proteomes" id="UP001186944"/>
    </source>
</evidence>
<evidence type="ECO:0000256" key="4">
    <source>
        <dbReference type="ARBA" id="ARBA00023134"/>
    </source>
</evidence>
<dbReference type="InterPro" id="IPR030385">
    <property type="entry name" value="G_IRG_dom"/>
</dbReference>
<evidence type="ECO:0000256" key="2">
    <source>
        <dbReference type="ARBA" id="ARBA00022741"/>
    </source>
</evidence>
<dbReference type="Gene3D" id="3.40.50.300">
    <property type="entry name" value="P-loop containing nucleotide triphosphate hydrolases"/>
    <property type="match status" value="1"/>
</dbReference>
<dbReference type="SUPFAM" id="SSF52540">
    <property type="entry name" value="P-loop containing nucleoside triphosphate hydrolases"/>
    <property type="match status" value="1"/>
</dbReference>
<evidence type="ECO:0000256" key="1">
    <source>
        <dbReference type="ARBA" id="ARBA00005429"/>
    </source>
</evidence>
<dbReference type="InterPro" id="IPR007743">
    <property type="entry name" value="Immunity-related_GTPase-like"/>
</dbReference>
<accession>A0AA89C713</accession>
<protein>
    <recommendedName>
        <fullName evidence="5">IRG-type G domain-containing protein</fullName>
    </recommendedName>
</protein>
<dbReference type="PANTHER" id="PTHR32341">
    <property type="entry name" value="INTERFERON-INDUCIBLE GTPASE"/>
    <property type="match status" value="1"/>
</dbReference>
<keyword evidence="3" id="KW-0378">Hydrolase</keyword>
<keyword evidence="7" id="KW-1185">Reference proteome</keyword>